<keyword evidence="4" id="KW-0804">Transcription</keyword>
<dbReference type="EMBL" id="BOPG01000050">
    <property type="protein sequence ID" value="GIJ60107.1"/>
    <property type="molecule type" value="Genomic_DNA"/>
</dbReference>
<dbReference type="Pfam" id="PF00126">
    <property type="entry name" value="HTH_1"/>
    <property type="match status" value="1"/>
</dbReference>
<dbReference type="PANTHER" id="PTHR30346:SF29">
    <property type="entry name" value="LYSR SUBSTRATE-BINDING"/>
    <property type="match status" value="1"/>
</dbReference>
<dbReference type="RefSeq" id="WP_204003948.1">
    <property type="nucleotide sequence ID" value="NZ_BOPG01000050.1"/>
</dbReference>
<evidence type="ECO:0000256" key="1">
    <source>
        <dbReference type="ARBA" id="ARBA00009437"/>
    </source>
</evidence>
<dbReference type="GO" id="GO:0032993">
    <property type="term" value="C:protein-DNA complex"/>
    <property type="evidence" value="ECO:0007669"/>
    <property type="project" value="TreeGrafter"/>
</dbReference>
<organism evidence="6 7">
    <name type="scientific">Virgisporangium aurantiacum</name>
    <dbReference type="NCBI Taxonomy" id="175570"/>
    <lineage>
        <taxon>Bacteria</taxon>
        <taxon>Bacillati</taxon>
        <taxon>Actinomycetota</taxon>
        <taxon>Actinomycetes</taxon>
        <taxon>Micromonosporales</taxon>
        <taxon>Micromonosporaceae</taxon>
        <taxon>Virgisporangium</taxon>
    </lineage>
</organism>
<dbReference type="SUPFAM" id="SSF53850">
    <property type="entry name" value="Periplasmic binding protein-like II"/>
    <property type="match status" value="1"/>
</dbReference>
<dbReference type="Gene3D" id="1.10.10.10">
    <property type="entry name" value="Winged helix-like DNA-binding domain superfamily/Winged helix DNA-binding domain"/>
    <property type="match status" value="1"/>
</dbReference>
<name>A0A8J3ZAB6_9ACTN</name>
<keyword evidence="2" id="KW-0805">Transcription regulation</keyword>
<dbReference type="Pfam" id="PF03466">
    <property type="entry name" value="LysR_substrate"/>
    <property type="match status" value="1"/>
</dbReference>
<dbReference type="Proteomes" id="UP000612585">
    <property type="component" value="Unassembled WGS sequence"/>
</dbReference>
<evidence type="ECO:0000256" key="3">
    <source>
        <dbReference type="ARBA" id="ARBA00023125"/>
    </source>
</evidence>
<dbReference type="GO" id="GO:0003700">
    <property type="term" value="F:DNA-binding transcription factor activity"/>
    <property type="evidence" value="ECO:0007669"/>
    <property type="project" value="InterPro"/>
</dbReference>
<proteinExistence type="inferred from homology"/>
<evidence type="ECO:0000313" key="6">
    <source>
        <dbReference type="EMBL" id="GIJ60107.1"/>
    </source>
</evidence>
<comment type="caution">
    <text evidence="6">The sequence shown here is derived from an EMBL/GenBank/DDBJ whole genome shotgun (WGS) entry which is preliminary data.</text>
</comment>
<evidence type="ECO:0000256" key="2">
    <source>
        <dbReference type="ARBA" id="ARBA00023015"/>
    </source>
</evidence>
<gene>
    <name evidence="6" type="ORF">Vau01_076230</name>
</gene>
<reference evidence="6" key="1">
    <citation type="submission" date="2021-01" db="EMBL/GenBank/DDBJ databases">
        <title>Whole genome shotgun sequence of Virgisporangium aurantiacum NBRC 16421.</title>
        <authorList>
            <person name="Komaki H."/>
            <person name="Tamura T."/>
        </authorList>
    </citation>
    <scope>NUCLEOTIDE SEQUENCE</scope>
    <source>
        <strain evidence="6">NBRC 16421</strain>
    </source>
</reference>
<evidence type="ECO:0000313" key="7">
    <source>
        <dbReference type="Proteomes" id="UP000612585"/>
    </source>
</evidence>
<dbReference type="SUPFAM" id="SSF46785">
    <property type="entry name" value="Winged helix' DNA-binding domain"/>
    <property type="match status" value="1"/>
</dbReference>
<dbReference type="InterPro" id="IPR036390">
    <property type="entry name" value="WH_DNA-bd_sf"/>
</dbReference>
<dbReference type="AlphaFoldDB" id="A0A8J3ZAB6"/>
<dbReference type="InterPro" id="IPR036388">
    <property type="entry name" value="WH-like_DNA-bd_sf"/>
</dbReference>
<keyword evidence="7" id="KW-1185">Reference proteome</keyword>
<protein>
    <submittedName>
        <fullName evidence="6">LysR family transcriptional regulator</fullName>
    </submittedName>
</protein>
<dbReference type="InterPro" id="IPR005119">
    <property type="entry name" value="LysR_subst-bd"/>
</dbReference>
<comment type="similarity">
    <text evidence="1">Belongs to the LysR transcriptional regulatory family.</text>
</comment>
<evidence type="ECO:0000256" key="4">
    <source>
        <dbReference type="ARBA" id="ARBA00023163"/>
    </source>
</evidence>
<dbReference type="PANTHER" id="PTHR30346">
    <property type="entry name" value="TRANSCRIPTIONAL DUAL REGULATOR HCAR-RELATED"/>
    <property type="match status" value="1"/>
</dbReference>
<dbReference type="Gene3D" id="3.40.190.10">
    <property type="entry name" value="Periplasmic binding protein-like II"/>
    <property type="match status" value="2"/>
</dbReference>
<accession>A0A8J3ZAB6</accession>
<evidence type="ECO:0000259" key="5">
    <source>
        <dbReference type="PROSITE" id="PS50931"/>
    </source>
</evidence>
<sequence length="302" mass="31670">MLDLTRLRLLEEFARRGSIAETAAALGYSASAVSQQLATLERETGAALLDRTARSARLTDAGRRLAAHATSILAAVEAAEADIAVRAATPAGRVVVAAFPAAGPAFAPALTRHLGAYPDLALIVRQAPADCDLNPLRSGEFDVVLDVAWSPVPPDDTLTRVRLYRDALVLAVPPTHRLADAAEPLDPAALRAETWIGLPAPDPSRDALDRFLGSPGAGAIRWEFEGLATIMSLVAHGAGIALVPLIALVGDRHRVAVRELPPPAPTFEVHAVVRTTGLRNPAVAATVAALRQAADELRRGPS</sequence>
<dbReference type="PROSITE" id="PS50931">
    <property type="entry name" value="HTH_LYSR"/>
    <property type="match status" value="1"/>
</dbReference>
<dbReference type="InterPro" id="IPR000847">
    <property type="entry name" value="LysR_HTH_N"/>
</dbReference>
<dbReference type="GO" id="GO:0003677">
    <property type="term" value="F:DNA binding"/>
    <property type="evidence" value="ECO:0007669"/>
    <property type="project" value="UniProtKB-KW"/>
</dbReference>
<feature type="domain" description="HTH lysR-type" evidence="5">
    <location>
        <begin position="2"/>
        <end position="59"/>
    </location>
</feature>
<keyword evidence="3" id="KW-0238">DNA-binding</keyword>